<dbReference type="Proteomes" id="UP000324800">
    <property type="component" value="Unassembled WGS sequence"/>
</dbReference>
<sequence>MENFDKIISIKNIPIDKRNNKRQASPRFEEKQDNLPKISPHNIETPKSDRSTISSAPSYQSLKVLPKSSIITWFQTKQPSHLPQIDKQSQQQKINTPPSSIINRRLSPLNSKKRNHSLVLENEQLTPISNSGSRHSVKSGEFNEKQDNFSKKHQFSPLTFPRSQQQTRKSPQEEKQFISLKYDKIKSSQSDNTVSNSNDRKTSPKLTSKIRQVQYSNAINNYLDRAPPPVRMKQRDKARLPSTDTYSIKDGLDDSNDEDDGDYNYANNDKDIDINDNVELNEPSQYRDNIINKQRETNKIIRKVLLNEYRITHYITKAHQNQV</sequence>
<comment type="caution">
    <text evidence="2">The sequence shown here is derived from an EMBL/GenBank/DDBJ whole genome shotgun (WGS) entry which is preliminary data.</text>
</comment>
<evidence type="ECO:0000313" key="3">
    <source>
        <dbReference type="Proteomes" id="UP000324800"/>
    </source>
</evidence>
<name>A0A5J4VD97_9EUKA</name>
<feature type="region of interest" description="Disordered" evidence="1">
    <location>
        <begin position="1"/>
        <end position="55"/>
    </location>
</feature>
<evidence type="ECO:0000256" key="1">
    <source>
        <dbReference type="SAM" id="MobiDB-lite"/>
    </source>
</evidence>
<feature type="compositionally biased region" description="Polar residues" evidence="1">
    <location>
        <begin position="81"/>
        <end position="102"/>
    </location>
</feature>
<feature type="compositionally biased region" description="Polar residues" evidence="1">
    <location>
        <begin position="187"/>
        <end position="197"/>
    </location>
</feature>
<feature type="compositionally biased region" description="Basic and acidic residues" evidence="1">
    <location>
        <begin position="141"/>
        <end position="150"/>
    </location>
</feature>
<feature type="region of interest" description="Disordered" evidence="1">
    <location>
        <begin position="81"/>
        <end position="260"/>
    </location>
</feature>
<protein>
    <submittedName>
        <fullName evidence="2">Uncharacterized protein</fullName>
    </submittedName>
</protein>
<evidence type="ECO:0000313" key="2">
    <source>
        <dbReference type="EMBL" id="KAA6380354.1"/>
    </source>
</evidence>
<feature type="compositionally biased region" description="Polar residues" evidence="1">
    <location>
        <begin position="204"/>
        <end position="220"/>
    </location>
</feature>
<feature type="compositionally biased region" description="Basic and acidic residues" evidence="1">
    <location>
        <begin position="170"/>
        <end position="186"/>
    </location>
</feature>
<dbReference type="AlphaFoldDB" id="A0A5J4VD97"/>
<proteinExistence type="predicted"/>
<dbReference type="EMBL" id="SNRW01007952">
    <property type="protein sequence ID" value="KAA6380354.1"/>
    <property type="molecule type" value="Genomic_DNA"/>
</dbReference>
<organism evidence="2 3">
    <name type="scientific">Streblomastix strix</name>
    <dbReference type="NCBI Taxonomy" id="222440"/>
    <lineage>
        <taxon>Eukaryota</taxon>
        <taxon>Metamonada</taxon>
        <taxon>Preaxostyla</taxon>
        <taxon>Oxymonadida</taxon>
        <taxon>Streblomastigidae</taxon>
        <taxon>Streblomastix</taxon>
    </lineage>
</organism>
<feature type="compositionally biased region" description="Polar residues" evidence="1">
    <location>
        <begin position="123"/>
        <end position="134"/>
    </location>
</feature>
<reference evidence="2 3" key="1">
    <citation type="submission" date="2019-03" db="EMBL/GenBank/DDBJ databases">
        <title>Single cell metagenomics reveals metabolic interactions within the superorganism composed of flagellate Streblomastix strix and complex community of Bacteroidetes bacteria on its surface.</title>
        <authorList>
            <person name="Treitli S.C."/>
            <person name="Kolisko M."/>
            <person name="Husnik F."/>
            <person name="Keeling P."/>
            <person name="Hampl V."/>
        </authorList>
    </citation>
    <scope>NUCLEOTIDE SEQUENCE [LARGE SCALE GENOMIC DNA]</scope>
    <source>
        <strain evidence="2">ST1C</strain>
    </source>
</reference>
<gene>
    <name evidence="2" type="ORF">EZS28_024119</name>
</gene>
<accession>A0A5J4VD97</accession>